<name>A0A852X7P1_9MICO</name>
<proteinExistence type="predicted"/>
<dbReference type="AlphaFoldDB" id="A0A852X7P1"/>
<feature type="transmembrane region" description="Helical" evidence="2">
    <location>
        <begin position="77"/>
        <end position="98"/>
    </location>
</feature>
<keyword evidence="2" id="KW-0812">Transmembrane</keyword>
<feature type="transmembrane region" description="Helical" evidence="2">
    <location>
        <begin position="44"/>
        <end position="71"/>
    </location>
</feature>
<protein>
    <submittedName>
        <fullName evidence="3">Uncharacterized protein</fullName>
    </submittedName>
</protein>
<organism evidence="3 4">
    <name type="scientific">Janibacter alkaliphilus</name>
    <dbReference type="NCBI Taxonomy" id="1069963"/>
    <lineage>
        <taxon>Bacteria</taxon>
        <taxon>Bacillati</taxon>
        <taxon>Actinomycetota</taxon>
        <taxon>Actinomycetes</taxon>
        <taxon>Micrococcales</taxon>
        <taxon>Intrasporangiaceae</taxon>
        <taxon>Janibacter</taxon>
    </lineage>
</organism>
<reference evidence="3 4" key="1">
    <citation type="submission" date="2020-07" db="EMBL/GenBank/DDBJ databases">
        <title>Sequencing the genomes of 1000 actinobacteria strains.</title>
        <authorList>
            <person name="Klenk H.-P."/>
        </authorList>
    </citation>
    <scope>NUCLEOTIDE SEQUENCE [LARGE SCALE GENOMIC DNA]</scope>
    <source>
        <strain evidence="3 4">DSM 24723</strain>
    </source>
</reference>
<evidence type="ECO:0000256" key="1">
    <source>
        <dbReference type="SAM" id="MobiDB-lite"/>
    </source>
</evidence>
<keyword evidence="2" id="KW-1133">Transmembrane helix</keyword>
<sequence length="254" mass="27152">MRRAFLELDGSPEREAELERWRSATVADLGPARSTYRLEAVHPAIAALVVGVGLLLLVPGLVLSVAAIAGALPLTGLVVGALLVLLVLAVGAGVALVARTQAWRRDITVHQHGLLVGGRVVPFATMDPGRMYWADGTDVVGRVVTASRRRLVVRGDVLLLCGTDGWTGDEDGRGGPTLYDHSPDVPWVPTPFVWWCLGPRDVAGLVRDLERALLADGYPVAGLADRLAVGRGMPPGRGEAFPRRERQAPLLHRV</sequence>
<keyword evidence="2" id="KW-0472">Membrane</keyword>
<dbReference type="Proteomes" id="UP000592181">
    <property type="component" value="Unassembled WGS sequence"/>
</dbReference>
<evidence type="ECO:0000313" key="4">
    <source>
        <dbReference type="Proteomes" id="UP000592181"/>
    </source>
</evidence>
<dbReference type="RefSeq" id="WP_179463631.1">
    <property type="nucleotide sequence ID" value="NZ_JACBZX010000001.1"/>
</dbReference>
<comment type="caution">
    <text evidence="3">The sequence shown here is derived from an EMBL/GenBank/DDBJ whole genome shotgun (WGS) entry which is preliminary data.</text>
</comment>
<feature type="region of interest" description="Disordered" evidence="1">
    <location>
        <begin position="235"/>
        <end position="254"/>
    </location>
</feature>
<accession>A0A852X7P1</accession>
<evidence type="ECO:0000313" key="3">
    <source>
        <dbReference type="EMBL" id="NYG38438.1"/>
    </source>
</evidence>
<gene>
    <name evidence="3" type="ORF">BJY28_002907</name>
</gene>
<dbReference type="EMBL" id="JACBZX010000001">
    <property type="protein sequence ID" value="NYG38438.1"/>
    <property type="molecule type" value="Genomic_DNA"/>
</dbReference>
<evidence type="ECO:0000256" key="2">
    <source>
        <dbReference type="SAM" id="Phobius"/>
    </source>
</evidence>
<keyword evidence="4" id="KW-1185">Reference proteome</keyword>